<protein>
    <recommendedName>
        <fullName evidence="5">Secreted protein</fullName>
    </recommendedName>
</protein>
<dbReference type="VEuPathDB" id="FungiDB:I7I53_07103"/>
<evidence type="ECO:0000313" key="4">
    <source>
        <dbReference type="Proteomes" id="UP000663419"/>
    </source>
</evidence>
<evidence type="ECO:0008006" key="5">
    <source>
        <dbReference type="Google" id="ProtNLM"/>
    </source>
</evidence>
<sequence>MLIVRLICSATILFVLQGHSFGLGADVRVEPSQRLPSVEGKVGLSTYRMSIITLCMAHYFPPVAGLNWGQGGGRNAKPKAKRELSNK</sequence>
<keyword evidence="2" id="KW-0732">Signal</keyword>
<gene>
    <name evidence="3" type="ORF">I7I53_07103</name>
</gene>
<dbReference type="AlphaFoldDB" id="A0A8A1LCR7"/>
<evidence type="ECO:0000313" key="3">
    <source>
        <dbReference type="EMBL" id="QSS51716.1"/>
    </source>
</evidence>
<accession>A0A8A1LCR7</accession>
<proteinExistence type="predicted"/>
<organism evidence="3 4">
    <name type="scientific">Ajellomyces capsulatus (strain H88)</name>
    <name type="common">Darling's disease fungus</name>
    <name type="synonym">Histoplasma capsulatum</name>
    <dbReference type="NCBI Taxonomy" id="544711"/>
    <lineage>
        <taxon>Eukaryota</taxon>
        <taxon>Fungi</taxon>
        <taxon>Dikarya</taxon>
        <taxon>Ascomycota</taxon>
        <taxon>Pezizomycotina</taxon>
        <taxon>Eurotiomycetes</taxon>
        <taxon>Eurotiomycetidae</taxon>
        <taxon>Onygenales</taxon>
        <taxon>Ajellomycetaceae</taxon>
        <taxon>Histoplasma</taxon>
    </lineage>
</organism>
<reference evidence="3" key="1">
    <citation type="submission" date="2021-01" db="EMBL/GenBank/DDBJ databases">
        <title>Chromosome-level genome assembly of a human fungal pathogen reveals clustering of transcriptionally co-regulated genes.</title>
        <authorList>
            <person name="Voorhies M."/>
            <person name="Cohen S."/>
            <person name="Shea T.P."/>
            <person name="Petrus S."/>
            <person name="Munoz J.F."/>
            <person name="Poplawski S."/>
            <person name="Goldman W.E."/>
            <person name="Michael T."/>
            <person name="Cuomo C.A."/>
            <person name="Sil A."/>
            <person name="Beyhan S."/>
        </authorList>
    </citation>
    <scope>NUCLEOTIDE SEQUENCE</scope>
    <source>
        <strain evidence="3">H88</strain>
    </source>
</reference>
<name>A0A8A1LCR7_AJEC8</name>
<dbReference type="Proteomes" id="UP000663419">
    <property type="component" value="Chromosome 2"/>
</dbReference>
<evidence type="ECO:0000256" key="2">
    <source>
        <dbReference type="SAM" id="SignalP"/>
    </source>
</evidence>
<dbReference type="EMBL" id="CP069103">
    <property type="protein sequence ID" value="QSS51716.1"/>
    <property type="molecule type" value="Genomic_DNA"/>
</dbReference>
<feature type="signal peptide" evidence="2">
    <location>
        <begin position="1"/>
        <end position="22"/>
    </location>
</feature>
<feature type="region of interest" description="Disordered" evidence="1">
    <location>
        <begin position="67"/>
        <end position="87"/>
    </location>
</feature>
<feature type="chain" id="PRO_5034421258" description="Secreted protein" evidence="2">
    <location>
        <begin position="23"/>
        <end position="87"/>
    </location>
</feature>
<evidence type="ECO:0000256" key="1">
    <source>
        <dbReference type="SAM" id="MobiDB-lite"/>
    </source>
</evidence>